<dbReference type="STRING" id="4846.A0A367KQ36"/>
<dbReference type="CDD" id="cd08662">
    <property type="entry name" value="M13"/>
    <property type="match status" value="1"/>
</dbReference>
<evidence type="ECO:0000313" key="12">
    <source>
        <dbReference type="EMBL" id="RCI04345.1"/>
    </source>
</evidence>
<dbReference type="PRINTS" id="PR00786">
    <property type="entry name" value="NEPRILYSIN"/>
</dbReference>
<evidence type="ECO:0000256" key="6">
    <source>
        <dbReference type="ARBA" id="ARBA00022833"/>
    </source>
</evidence>
<comment type="cofactor">
    <cofactor evidence="1">
        <name>Zn(2+)</name>
        <dbReference type="ChEBI" id="CHEBI:29105"/>
    </cofactor>
</comment>
<evidence type="ECO:0000256" key="7">
    <source>
        <dbReference type="ARBA" id="ARBA00023049"/>
    </source>
</evidence>
<dbReference type="AlphaFoldDB" id="A0A367KQ36"/>
<dbReference type="Gene3D" id="3.40.390.10">
    <property type="entry name" value="Collagenase (Catalytic Domain)"/>
    <property type="match status" value="1"/>
</dbReference>
<keyword evidence="13" id="KW-1185">Reference proteome</keyword>
<dbReference type="PANTHER" id="PTHR11733">
    <property type="entry name" value="ZINC METALLOPROTEASE FAMILY M13 NEPRILYSIN-RELATED"/>
    <property type="match status" value="1"/>
</dbReference>
<evidence type="ECO:0000256" key="4">
    <source>
        <dbReference type="ARBA" id="ARBA00022723"/>
    </source>
</evidence>
<keyword evidence="9" id="KW-0472">Membrane</keyword>
<dbReference type="SUPFAM" id="SSF55486">
    <property type="entry name" value="Metalloproteases ('zincins'), catalytic domain"/>
    <property type="match status" value="1"/>
</dbReference>
<evidence type="ECO:0000313" key="13">
    <source>
        <dbReference type="Proteomes" id="UP000253551"/>
    </source>
</evidence>
<dbReference type="GO" id="GO:0046872">
    <property type="term" value="F:metal ion binding"/>
    <property type="evidence" value="ECO:0007669"/>
    <property type="project" value="UniProtKB-KW"/>
</dbReference>
<keyword evidence="5" id="KW-0378">Hydrolase</keyword>
<name>A0A367KQ36_RHIST</name>
<keyword evidence="3" id="KW-0645">Protease</keyword>
<feature type="transmembrane region" description="Helical" evidence="9">
    <location>
        <begin position="38"/>
        <end position="58"/>
    </location>
</feature>
<dbReference type="Pfam" id="PF01431">
    <property type="entry name" value="Peptidase_M13"/>
    <property type="match status" value="1"/>
</dbReference>
<evidence type="ECO:0000256" key="9">
    <source>
        <dbReference type="SAM" id="Phobius"/>
    </source>
</evidence>
<dbReference type="EMBL" id="PJQM01000710">
    <property type="protein sequence ID" value="RCI04345.1"/>
    <property type="molecule type" value="Genomic_DNA"/>
</dbReference>
<evidence type="ECO:0000259" key="11">
    <source>
        <dbReference type="Pfam" id="PF05649"/>
    </source>
</evidence>
<comment type="similarity">
    <text evidence="2">Belongs to the peptidase M13 family.</text>
</comment>
<feature type="non-terminal residue" evidence="12">
    <location>
        <position position="766"/>
    </location>
</feature>
<evidence type="ECO:0000256" key="5">
    <source>
        <dbReference type="ARBA" id="ARBA00022801"/>
    </source>
</evidence>
<evidence type="ECO:0000256" key="8">
    <source>
        <dbReference type="SAM" id="MobiDB-lite"/>
    </source>
</evidence>
<keyword evidence="7" id="KW-0482">Metalloprotease</keyword>
<dbReference type="InterPro" id="IPR018497">
    <property type="entry name" value="Peptidase_M13_C"/>
</dbReference>
<feature type="compositionally biased region" description="Basic and acidic residues" evidence="8">
    <location>
        <begin position="1"/>
        <end position="13"/>
    </location>
</feature>
<protein>
    <submittedName>
        <fullName evidence="12">Uncharacterized protein</fullName>
    </submittedName>
</protein>
<evidence type="ECO:0000259" key="10">
    <source>
        <dbReference type="Pfam" id="PF01431"/>
    </source>
</evidence>
<keyword evidence="9" id="KW-1133">Transmembrane helix</keyword>
<dbReference type="OrthoDB" id="6475849at2759"/>
<dbReference type="InterPro" id="IPR008753">
    <property type="entry name" value="Peptidase_M13_N"/>
</dbReference>
<evidence type="ECO:0000256" key="2">
    <source>
        <dbReference type="ARBA" id="ARBA00007357"/>
    </source>
</evidence>
<evidence type="ECO:0000256" key="1">
    <source>
        <dbReference type="ARBA" id="ARBA00001947"/>
    </source>
</evidence>
<dbReference type="Proteomes" id="UP000253551">
    <property type="component" value="Unassembled WGS sequence"/>
</dbReference>
<comment type="caution">
    <text evidence="12">The sequence shown here is derived from an EMBL/GenBank/DDBJ whole genome shotgun (WGS) entry which is preliminary data.</text>
</comment>
<dbReference type="InterPro" id="IPR042089">
    <property type="entry name" value="Peptidase_M13_dom_2"/>
</dbReference>
<dbReference type="PANTHER" id="PTHR11733:SF167">
    <property type="entry name" value="FI17812P1-RELATED"/>
    <property type="match status" value="1"/>
</dbReference>
<gene>
    <name evidence="12" type="ORF">CU098_003080</name>
</gene>
<feature type="domain" description="Peptidase M13 N-terminal" evidence="11">
    <location>
        <begin position="102"/>
        <end position="490"/>
    </location>
</feature>
<keyword evidence="6" id="KW-0862">Zinc</keyword>
<dbReference type="InterPro" id="IPR000718">
    <property type="entry name" value="Peptidase_M13"/>
</dbReference>
<keyword evidence="4" id="KW-0479">Metal-binding</keyword>
<dbReference type="GO" id="GO:0016485">
    <property type="term" value="P:protein processing"/>
    <property type="evidence" value="ECO:0007669"/>
    <property type="project" value="TreeGrafter"/>
</dbReference>
<dbReference type="GO" id="GO:0005886">
    <property type="term" value="C:plasma membrane"/>
    <property type="evidence" value="ECO:0007669"/>
    <property type="project" value="TreeGrafter"/>
</dbReference>
<organism evidence="12 13">
    <name type="scientific">Rhizopus stolonifer</name>
    <name type="common">Rhizopus nigricans</name>
    <dbReference type="NCBI Taxonomy" id="4846"/>
    <lineage>
        <taxon>Eukaryota</taxon>
        <taxon>Fungi</taxon>
        <taxon>Fungi incertae sedis</taxon>
        <taxon>Mucoromycota</taxon>
        <taxon>Mucoromycotina</taxon>
        <taxon>Mucoromycetes</taxon>
        <taxon>Mucorales</taxon>
        <taxon>Mucorineae</taxon>
        <taxon>Rhizopodaceae</taxon>
        <taxon>Rhizopus</taxon>
    </lineage>
</organism>
<keyword evidence="9" id="KW-0812">Transmembrane</keyword>
<dbReference type="Pfam" id="PF05649">
    <property type="entry name" value="Peptidase_M13_N"/>
    <property type="match status" value="1"/>
</dbReference>
<feature type="region of interest" description="Disordered" evidence="8">
    <location>
        <begin position="1"/>
        <end position="28"/>
    </location>
</feature>
<feature type="domain" description="Peptidase M13 C-terminal" evidence="10">
    <location>
        <begin position="552"/>
        <end position="766"/>
    </location>
</feature>
<dbReference type="InterPro" id="IPR024079">
    <property type="entry name" value="MetalloPept_cat_dom_sf"/>
</dbReference>
<sequence length="766" mass="86634">MSSERDPLLQDRGIEDDDYQDSNGESRKNEKFTTMEKVLSSLSALFFIALCIFAGLYARRVYKEPTVPEQPQHNQTSPLCLSPECVLTAAQILQDMDMTVDPCDDFYQYTCNQWEKNHNIPDGKSAIGSFLLLRDQNKEALRTILSGSFDDFYDRVSSDDSEKAKDKQNFDKAKSLYDSCMNEALIDSRGADPIQPLLKQVHLLIGSDLTKALSFLAQKGVGAFFDVSVDADFKDPSVNVLMLSQNGLTLPTKDYYNQKETTHALYEAIRQSLDAVFPNQANVNRTAKKIVEFETNLAKISDSPEYFQDPEGINNPMRLSDLTKLSPALDWGLYVKHLLPLGKPHPSQIIVTSPHYIGNVSELIQSESTEVVEAFLVWKTIHAYANALAEPIRGPIRRLNAQLIGADPKSIRPRWDTCLDEANDSIGFLIGRYYVLDKFGGDAKSHADEFVKSIKDIFVKRLPELSWLDSVTRERAVKKVDQLIRKIGYPDSTPDVMSPPSLLEYYKDLELKSDDYFGNYLNSRQWAIRENWNQVGSAPDKRIWLMNPQEVNAYYNPSFNEIVFPAGILQNPFFGSNYPDYLNYGGIGVVVGHELTHGFDNNGRHFDADGKLTQWWTNETSAQFDEKASCFVKQYSNFSMTDENGKEIYVNGKLTLGENLADNGGLRESYLAWKQQYDSDKESKKYNNVRLPGLDNLTPEQLFFVGFGRVWCNKATPAQAKKGVLTDEHSPPKWRVNGAVQNSQYFADVYKCPVGSPMNPAHKCEL</sequence>
<reference evidence="12 13" key="1">
    <citation type="journal article" date="2018" name="G3 (Bethesda)">
        <title>Phylogenetic and Phylogenomic Definition of Rhizopus Species.</title>
        <authorList>
            <person name="Gryganskyi A.P."/>
            <person name="Golan J."/>
            <person name="Dolatabadi S."/>
            <person name="Mondo S."/>
            <person name="Robb S."/>
            <person name="Idnurm A."/>
            <person name="Muszewska A."/>
            <person name="Steczkiewicz K."/>
            <person name="Masonjones S."/>
            <person name="Liao H.L."/>
            <person name="Gajdeczka M.T."/>
            <person name="Anike F."/>
            <person name="Vuek A."/>
            <person name="Anishchenko I.M."/>
            <person name="Voigt K."/>
            <person name="de Hoog G.S."/>
            <person name="Smith M.E."/>
            <person name="Heitman J."/>
            <person name="Vilgalys R."/>
            <person name="Stajich J.E."/>
        </authorList>
    </citation>
    <scope>NUCLEOTIDE SEQUENCE [LARGE SCALE GENOMIC DNA]</scope>
    <source>
        <strain evidence="12 13">LSU 92-RS-03</strain>
    </source>
</reference>
<evidence type="ECO:0000256" key="3">
    <source>
        <dbReference type="ARBA" id="ARBA00022670"/>
    </source>
</evidence>
<accession>A0A367KQ36</accession>
<dbReference type="Gene3D" id="1.10.1380.10">
    <property type="entry name" value="Neutral endopeptidase , domain2"/>
    <property type="match status" value="1"/>
</dbReference>
<dbReference type="PROSITE" id="PS51885">
    <property type="entry name" value="NEPRILYSIN"/>
    <property type="match status" value="1"/>
</dbReference>
<dbReference type="GO" id="GO:0004222">
    <property type="term" value="F:metalloendopeptidase activity"/>
    <property type="evidence" value="ECO:0007669"/>
    <property type="project" value="InterPro"/>
</dbReference>
<proteinExistence type="inferred from homology"/>